<feature type="non-terminal residue" evidence="7">
    <location>
        <position position="1"/>
    </location>
</feature>
<dbReference type="Gene3D" id="3.90.226.10">
    <property type="entry name" value="2-enoyl-CoA Hydratase, Chain A, domain 1"/>
    <property type="match status" value="1"/>
</dbReference>
<name>A0ABW3MIJ7_9PSEU</name>
<dbReference type="EMBL" id="JBHTIS010002217">
    <property type="protein sequence ID" value="MFD1049504.1"/>
    <property type="molecule type" value="Genomic_DNA"/>
</dbReference>
<dbReference type="PRINTS" id="PR00127">
    <property type="entry name" value="CLPPROTEASEP"/>
</dbReference>
<dbReference type="CDD" id="cd07017">
    <property type="entry name" value="S14_ClpP_2"/>
    <property type="match status" value="1"/>
</dbReference>
<accession>A0ABW3MIJ7</accession>
<proteinExistence type="inferred from homology"/>
<gene>
    <name evidence="7" type="ORF">ACFQ1S_30205</name>
</gene>
<dbReference type="InterPro" id="IPR029045">
    <property type="entry name" value="ClpP/crotonase-like_dom_sf"/>
</dbReference>
<evidence type="ECO:0000313" key="8">
    <source>
        <dbReference type="Proteomes" id="UP001597045"/>
    </source>
</evidence>
<dbReference type="GO" id="GO:0008233">
    <property type="term" value="F:peptidase activity"/>
    <property type="evidence" value="ECO:0007669"/>
    <property type="project" value="UniProtKB-KW"/>
</dbReference>
<evidence type="ECO:0000313" key="7">
    <source>
        <dbReference type="EMBL" id="MFD1049504.1"/>
    </source>
</evidence>
<keyword evidence="3 7" id="KW-0645">Protease</keyword>
<evidence type="ECO:0000256" key="6">
    <source>
        <dbReference type="RuleBase" id="RU003567"/>
    </source>
</evidence>
<reference evidence="8" key="1">
    <citation type="journal article" date="2019" name="Int. J. Syst. Evol. Microbiol.">
        <title>The Global Catalogue of Microorganisms (GCM) 10K type strain sequencing project: providing services to taxonomists for standard genome sequencing and annotation.</title>
        <authorList>
            <consortium name="The Broad Institute Genomics Platform"/>
            <consortium name="The Broad Institute Genome Sequencing Center for Infectious Disease"/>
            <person name="Wu L."/>
            <person name="Ma J."/>
        </authorList>
    </citation>
    <scope>NUCLEOTIDE SEQUENCE [LARGE SCALE GENOMIC DNA]</scope>
    <source>
        <strain evidence="8">JCM 31486</strain>
    </source>
</reference>
<comment type="caution">
    <text evidence="7">The sequence shown here is derived from an EMBL/GenBank/DDBJ whole genome shotgun (WGS) entry which is preliminary data.</text>
</comment>
<keyword evidence="2" id="KW-0963">Cytoplasm</keyword>
<keyword evidence="4" id="KW-0378">Hydrolase</keyword>
<comment type="similarity">
    <text evidence="1 6">Belongs to the peptidase S14 family.</text>
</comment>
<sequence length="251" mass="27150">VYAGEPVHVVVADNDTVARFEEVRDALGGDVVIGTVEQLGESFGQARLAITVDVHRRSDLYRRMLTVSNSRVAEHLRSAPVVDRLLRNRMVVVNGDINDEVANQVTAQLVLLDSEDPAVDITMYINSSGGSVVAAFAILDTIELISAPVVTCVVGLAAGTALLLATSGAQGKRHAVPKANLVLVMPESKPTTDPIQLAMFERWTETIMDRIATATGQPVSRVRADAEQKRSFRAFEAVEYGLVDEVVDRSR</sequence>
<dbReference type="Proteomes" id="UP001597045">
    <property type="component" value="Unassembled WGS sequence"/>
</dbReference>
<protein>
    <recommendedName>
        <fullName evidence="6">ATP-dependent Clp protease proteolytic subunit</fullName>
    </recommendedName>
</protein>
<dbReference type="PANTHER" id="PTHR10381:SF70">
    <property type="entry name" value="ATP-DEPENDENT CLP PROTEASE PROTEOLYTIC SUBUNIT"/>
    <property type="match status" value="1"/>
</dbReference>
<evidence type="ECO:0000256" key="1">
    <source>
        <dbReference type="ARBA" id="ARBA00007039"/>
    </source>
</evidence>
<keyword evidence="8" id="KW-1185">Reference proteome</keyword>
<dbReference type="Pfam" id="PF00574">
    <property type="entry name" value="CLP_protease"/>
    <property type="match status" value="1"/>
</dbReference>
<evidence type="ECO:0000256" key="2">
    <source>
        <dbReference type="ARBA" id="ARBA00022490"/>
    </source>
</evidence>
<evidence type="ECO:0000256" key="5">
    <source>
        <dbReference type="ARBA" id="ARBA00022825"/>
    </source>
</evidence>
<dbReference type="PANTHER" id="PTHR10381">
    <property type="entry name" value="ATP-DEPENDENT CLP PROTEASE PROTEOLYTIC SUBUNIT"/>
    <property type="match status" value="1"/>
</dbReference>
<dbReference type="GO" id="GO:0006508">
    <property type="term" value="P:proteolysis"/>
    <property type="evidence" value="ECO:0007669"/>
    <property type="project" value="UniProtKB-KW"/>
</dbReference>
<dbReference type="InterPro" id="IPR023562">
    <property type="entry name" value="ClpP/TepA"/>
</dbReference>
<dbReference type="InterPro" id="IPR001907">
    <property type="entry name" value="ClpP"/>
</dbReference>
<evidence type="ECO:0000256" key="3">
    <source>
        <dbReference type="ARBA" id="ARBA00022670"/>
    </source>
</evidence>
<keyword evidence="5" id="KW-0720">Serine protease</keyword>
<dbReference type="SUPFAM" id="SSF52096">
    <property type="entry name" value="ClpP/crotonase"/>
    <property type="match status" value="1"/>
</dbReference>
<organism evidence="7 8">
    <name type="scientific">Kibdelosporangium lantanae</name>
    <dbReference type="NCBI Taxonomy" id="1497396"/>
    <lineage>
        <taxon>Bacteria</taxon>
        <taxon>Bacillati</taxon>
        <taxon>Actinomycetota</taxon>
        <taxon>Actinomycetes</taxon>
        <taxon>Pseudonocardiales</taxon>
        <taxon>Pseudonocardiaceae</taxon>
        <taxon>Kibdelosporangium</taxon>
    </lineage>
</organism>
<evidence type="ECO:0000256" key="4">
    <source>
        <dbReference type="ARBA" id="ARBA00022801"/>
    </source>
</evidence>